<dbReference type="AlphaFoldDB" id="A0A0W0X024"/>
<feature type="transmembrane region" description="Helical" evidence="1">
    <location>
        <begin position="173"/>
        <end position="192"/>
    </location>
</feature>
<name>A0A0W0X024_9GAMM</name>
<feature type="transmembrane region" description="Helical" evidence="1">
    <location>
        <begin position="81"/>
        <end position="100"/>
    </location>
</feature>
<evidence type="ECO:0000256" key="1">
    <source>
        <dbReference type="SAM" id="Phobius"/>
    </source>
</evidence>
<dbReference type="Proteomes" id="UP000054858">
    <property type="component" value="Unassembled WGS sequence"/>
</dbReference>
<evidence type="ECO:0008006" key="4">
    <source>
        <dbReference type="Google" id="ProtNLM"/>
    </source>
</evidence>
<comment type="caution">
    <text evidence="2">The sequence shown here is derived from an EMBL/GenBank/DDBJ whole genome shotgun (WGS) entry which is preliminary data.</text>
</comment>
<dbReference type="EMBL" id="LNYP01000029">
    <property type="protein sequence ID" value="KTD37890.1"/>
    <property type="molecule type" value="Genomic_DNA"/>
</dbReference>
<organism evidence="2 3">
    <name type="scientific">Legionella oakridgensis</name>
    <dbReference type="NCBI Taxonomy" id="29423"/>
    <lineage>
        <taxon>Bacteria</taxon>
        <taxon>Pseudomonadati</taxon>
        <taxon>Pseudomonadota</taxon>
        <taxon>Gammaproteobacteria</taxon>
        <taxon>Legionellales</taxon>
        <taxon>Legionellaceae</taxon>
        <taxon>Legionella</taxon>
    </lineage>
</organism>
<evidence type="ECO:0000313" key="3">
    <source>
        <dbReference type="Proteomes" id="UP000054858"/>
    </source>
</evidence>
<keyword evidence="1" id="KW-0812">Transmembrane</keyword>
<sequence>MKKQAALLDKISGSFFLAGFIISKLKSIPILLLASILNLVSLAAYLIGYTAWFLATLFYPNHPRKREAWYGFAEFKDQYQAAAVIGTVATILCFLCPLYPSLILPAVWLFAVSNLIWTIGEYHKYKKPPTHDEHYSSLRQETYLRYVLLTTAVSAITALAATLGFLFPPASMAVLLASIIGNGLTVIALYYWKKSTFDEFKPDGVMPHSYATLAECLSMDEERPNPRMACSQDAEPAYHQGKLFTQKTSKIQLVPLSEPTADEAMRPCL</sequence>
<evidence type="ECO:0000313" key="2">
    <source>
        <dbReference type="EMBL" id="KTD37890.1"/>
    </source>
</evidence>
<dbReference type="RefSeq" id="WP_025385868.1">
    <property type="nucleotide sequence ID" value="NZ_KV441806.1"/>
</dbReference>
<protein>
    <recommendedName>
        <fullName evidence="4">Transmembrane protein</fullName>
    </recommendedName>
</protein>
<gene>
    <name evidence="2" type="ORF">Loak_1566</name>
</gene>
<reference evidence="2 3" key="1">
    <citation type="submission" date="2015-11" db="EMBL/GenBank/DDBJ databases">
        <title>Genomic analysis of 38 Legionella species identifies large and diverse effector repertoires.</title>
        <authorList>
            <person name="Burstein D."/>
            <person name="Amaro F."/>
            <person name="Zusman T."/>
            <person name="Lifshitz Z."/>
            <person name="Cohen O."/>
            <person name="Gilbert J.A."/>
            <person name="Pupko T."/>
            <person name="Shuman H.A."/>
            <person name="Segal G."/>
        </authorList>
    </citation>
    <scope>NUCLEOTIDE SEQUENCE [LARGE SCALE GENOMIC DNA]</scope>
    <source>
        <strain evidence="2 3">Oak Ridge-10</strain>
    </source>
</reference>
<feature type="transmembrane region" description="Helical" evidence="1">
    <location>
        <begin position="143"/>
        <end position="167"/>
    </location>
</feature>
<keyword evidence="1" id="KW-1133">Transmembrane helix</keyword>
<keyword evidence="1" id="KW-0472">Membrane</keyword>
<proteinExistence type="predicted"/>
<accession>A0A0W0X024</accession>
<dbReference type="PATRIC" id="fig|29423.5.peg.1641"/>